<dbReference type="AlphaFoldDB" id="A0A812RWG9"/>
<gene>
    <name evidence="2" type="ORF">SNAT2548_LOCUS25170</name>
</gene>
<comment type="caution">
    <text evidence="2">The sequence shown here is derived from an EMBL/GenBank/DDBJ whole genome shotgun (WGS) entry which is preliminary data.</text>
</comment>
<evidence type="ECO:0000313" key="3">
    <source>
        <dbReference type="Proteomes" id="UP000604046"/>
    </source>
</evidence>
<keyword evidence="3" id="KW-1185">Reference proteome</keyword>
<feature type="compositionally biased region" description="Basic and acidic residues" evidence="1">
    <location>
        <begin position="205"/>
        <end position="220"/>
    </location>
</feature>
<dbReference type="EMBL" id="CAJNDS010002381">
    <property type="protein sequence ID" value="CAE7456381.1"/>
    <property type="molecule type" value="Genomic_DNA"/>
</dbReference>
<dbReference type="OrthoDB" id="432909at2759"/>
<dbReference type="Proteomes" id="UP000604046">
    <property type="component" value="Unassembled WGS sequence"/>
</dbReference>
<protein>
    <submittedName>
        <fullName evidence="2">Uncharacterized protein</fullName>
    </submittedName>
</protein>
<name>A0A812RWG9_9DINO</name>
<accession>A0A812RWG9</accession>
<reference evidence="2" key="1">
    <citation type="submission" date="2021-02" db="EMBL/GenBank/DDBJ databases">
        <authorList>
            <person name="Dougan E. K."/>
            <person name="Rhodes N."/>
            <person name="Thang M."/>
            <person name="Chan C."/>
        </authorList>
    </citation>
    <scope>NUCLEOTIDE SEQUENCE</scope>
</reference>
<evidence type="ECO:0000313" key="2">
    <source>
        <dbReference type="EMBL" id="CAE7456381.1"/>
    </source>
</evidence>
<feature type="region of interest" description="Disordered" evidence="1">
    <location>
        <begin position="201"/>
        <end position="220"/>
    </location>
</feature>
<organism evidence="2 3">
    <name type="scientific">Symbiodinium natans</name>
    <dbReference type="NCBI Taxonomy" id="878477"/>
    <lineage>
        <taxon>Eukaryota</taxon>
        <taxon>Sar</taxon>
        <taxon>Alveolata</taxon>
        <taxon>Dinophyceae</taxon>
        <taxon>Suessiales</taxon>
        <taxon>Symbiodiniaceae</taxon>
        <taxon>Symbiodinium</taxon>
    </lineage>
</organism>
<evidence type="ECO:0000256" key="1">
    <source>
        <dbReference type="SAM" id="MobiDB-lite"/>
    </source>
</evidence>
<proteinExistence type="predicted"/>
<sequence length="243" mass="26971">MGAEAGYYNVAVERLWSTVENKVAEQDAEQAVLFGAYIAVAHRWLDRQHLMLAIIAGGPDLSGVVPLLVAALTASCLAFFRSAKRRLPASKQEEDVDPIWMADWTNREDLTDVCSDVIFGLPKQLASTNQPCVASVEREEVAKKLQKAEPPRKVFDLNDTPTWLAQMHKRKEQAQRAGKDKLVQKLDKEIEQATRSKSLTVTKGPELRAGREAAEAAHEDDVWSMDWSNWRSFESAPAAVAAA</sequence>